<reference evidence="1" key="1">
    <citation type="submission" date="2019-06" db="EMBL/GenBank/DDBJ databases">
        <authorList>
            <person name="Zheng W."/>
        </authorList>
    </citation>
    <scope>NUCLEOTIDE SEQUENCE</scope>
    <source>
        <strain evidence="1">QDHG01</strain>
    </source>
</reference>
<dbReference type="Proteomes" id="UP000785679">
    <property type="component" value="Unassembled WGS sequence"/>
</dbReference>
<gene>
    <name evidence="1" type="ORF">FGO68_gene14393</name>
</gene>
<evidence type="ECO:0000313" key="2">
    <source>
        <dbReference type="Proteomes" id="UP000785679"/>
    </source>
</evidence>
<protein>
    <submittedName>
        <fullName evidence="1">Uncharacterized protein</fullName>
    </submittedName>
</protein>
<organism evidence="1 2">
    <name type="scientific">Halteria grandinella</name>
    <dbReference type="NCBI Taxonomy" id="5974"/>
    <lineage>
        <taxon>Eukaryota</taxon>
        <taxon>Sar</taxon>
        <taxon>Alveolata</taxon>
        <taxon>Ciliophora</taxon>
        <taxon>Intramacronucleata</taxon>
        <taxon>Spirotrichea</taxon>
        <taxon>Stichotrichia</taxon>
        <taxon>Sporadotrichida</taxon>
        <taxon>Halteriidae</taxon>
        <taxon>Halteria</taxon>
    </lineage>
</organism>
<sequence>MFQKMMTKEGINRQSLEANITLKSRARRSISKRQRIKLRPHFQHDLNQKLTRRISSIKILGDKITIY</sequence>
<comment type="caution">
    <text evidence="1">The sequence shown here is derived from an EMBL/GenBank/DDBJ whole genome shotgun (WGS) entry which is preliminary data.</text>
</comment>
<dbReference type="EMBL" id="RRYP01012001">
    <property type="protein sequence ID" value="TNV77388.1"/>
    <property type="molecule type" value="Genomic_DNA"/>
</dbReference>
<name>A0A8J8T0V6_HALGN</name>
<dbReference type="AlphaFoldDB" id="A0A8J8T0V6"/>
<evidence type="ECO:0000313" key="1">
    <source>
        <dbReference type="EMBL" id="TNV77388.1"/>
    </source>
</evidence>
<accession>A0A8J8T0V6</accession>
<proteinExistence type="predicted"/>
<keyword evidence="2" id="KW-1185">Reference proteome</keyword>